<comment type="caution">
    <text evidence="5">The sequence shown here is derived from an EMBL/GenBank/DDBJ whole genome shotgun (WGS) entry which is preliminary data.</text>
</comment>
<evidence type="ECO:0000259" key="4">
    <source>
        <dbReference type="Pfam" id="PF17863"/>
    </source>
</evidence>
<dbReference type="PANTHER" id="PTHR42759">
    <property type="entry name" value="MOXR FAMILY PROTEIN"/>
    <property type="match status" value="1"/>
</dbReference>
<dbReference type="PANTHER" id="PTHR42759:SF5">
    <property type="entry name" value="METHANOL DEHYDROGENASE REGULATOR"/>
    <property type="match status" value="1"/>
</dbReference>
<name>A0A8J7YNV9_9ARCH</name>
<dbReference type="EMBL" id="JAHEAC010000031">
    <property type="protein sequence ID" value="MBX8643964.1"/>
    <property type="molecule type" value="Genomic_DNA"/>
</dbReference>
<dbReference type="GO" id="GO:0016887">
    <property type="term" value="F:ATP hydrolysis activity"/>
    <property type="evidence" value="ECO:0007669"/>
    <property type="project" value="InterPro"/>
</dbReference>
<feature type="domain" description="ChlI/MoxR AAA lid" evidence="4">
    <location>
        <begin position="204"/>
        <end position="275"/>
    </location>
</feature>
<dbReference type="Proteomes" id="UP000750197">
    <property type="component" value="Unassembled WGS sequence"/>
</dbReference>
<dbReference type="SUPFAM" id="SSF52540">
    <property type="entry name" value="P-loop containing nucleoside triphosphate hydrolases"/>
    <property type="match status" value="1"/>
</dbReference>
<organism evidence="5 7">
    <name type="scientific">Candidatus Sysuiplasma superficiale</name>
    <dbReference type="NCBI Taxonomy" id="2823368"/>
    <lineage>
        <taxon>Archaea</taxon>
        <taxon>Methanobacteriati</taxon>
        <taxon>Thermoplasmatota</taxon>
        <taxon>Thermoplasmata</taxon>
        <taxon>Candidatus Sysuiplasmatales</taxon>
        <taxon>Candidatus Sysuiplasmataceae</taxon>
        <taxon>Candidatus Sysuiplasma</taxon>
    </lineage>
</organism>
<dbReference type="InterPro" id="IPR027417">
    <property type="entry name" value="P-loop_NTPase"/>
</dbReference>
<reference evidence="5" key="1">
    <citation type="submission" date="2021-04" db="EMBL/GenBank/DDBJ databases">
        <title>Genomic insights into ecological role and evolution of a novel Thermoplasmata order Candidatus Sysuiplasmatales.</title>
        <authorList>
            <person name="Yuan Y."/>
        </authorList>
    </citation>
    <scope>NUCLEOTIDE SEQUENCE</scope>
    <source>
        <strain evidence="6">TUT19-bin139</strain>
        <strain evidence="5">YP2-bin.285</strain>
    </source>
</reference>
<evidence type="ECO:0000313" key="5">
    <source>
        <dbReference type="EMBL" id="MBX8631616.1"/>
    </source>
</evidence>
<dbReference type="Gene3D" id="3.40.50.300">
    <property type="entry name" value="P-loop containing nucleotide triphosphate hydrolases"/>
    <property type="match status" value="1"/>
</dbReference>
<dbReference type="PIRSF" id="PIRSF002849">
    <property type="entry name" value="AAA_ATPase_chaperone_MoxR_prd"/>
    <property type="match status" value="1"/>
</dbReference>
<evidence type="ECO:0000256" key="2">
    <source>
        <dbReference type="ARBA" id="ARBA00022840"/>
    </source>
</evidence>
<dbReference type="AlphaFoldDB" id="A0A8J7YNV9"/>
<dbReference type="GO" id="GO:0005524">
    <property type="term" value="F:ATP binding"/>
    <property type="evidence" value="ECO:0007669"/>
    <property type="project" value="UniProtKB-KW"/>
</dbReference>
<dbReference type="InterPro" id="IPR011703">
    <property type="entry name" value="ATPase_AAA-3"/>
</dbReference>
<evidence type="ECO:0000313" key="6">
    <source>
        <dbReference type="EMBL" id="MBX8643964.1"/>
    </source>
</evidence>
<evidence type="ECO:0000259" key="3">
    <source>
        <dbReference type="Pfam" id="PF07726"/>
    </source>
</evidence>
<gene>
    <name evidence="5" type="ORF">J9259_03720</name>
    <name evidence="6" type="ORF">KIY12_04485</name>
</gene>
<proteinExistence type="predicted"/>
<accession>A0A8J7YNV9</accession>
<dbReference type="Pfam" id="PF07726">
    <property type="entry name" value="AAA_3"/>
    <property type="match status" value="1"/>
</dbReference>
<dbReference type="InterPro" id="IPR041628">
    <property type="entry name" value="ChlI/MoxR_AAA_lid"/>
</dbReference>
<keyword evidence="1" id="KW-0547">Nucleotide-binding</keyword>
<keyword evidence="2" id="KW-0067">ATP-binding</keyword>
<dbReference type="Proteomes" id="UP000716004">
    <property type="component" value="Unassembled WGS sequence"/>
</dbReference>
<dbReference type="Pfam" id="PF17863">
    <property type="entry name" value="AAA_lid_2"/>
    <property type="match status" value="1"/>
</dbReference>
<protein>
    <submittedName>
        <fullName evidence="5">MoxR family ATPase</fullName>
    </submittedName>
</protein>
<feature type="domain" description="ATPase AAA-3" evidence="3">
    <location>
        <begin position="10"/>
        <end position="140"/>
    </location>
</feature>
<evidence type="ECO:0000313" key="7">
    <source>
        <dbReference type="Proteomes" id="UP000716004"/>
    </source>
</evidence>
<sequence>MLTAIFASGHILIEDLPGLAKTLIARNLSAAVGCNFRRIQFTPDLLPSDVTGANIFDRRTGEFRLRKGPLFTNMLLADEINRAPPKTQAALLEAMQEGQATIEGETHVIEPPFIVIATQNPIEYEGTYPLPEAQLDRFMVRIAVGYPGRAEEAEILRRRRERRREEQCAEEVIDRETLLEIQKTTETIHVSDDVQDYIVDIIRSTRNHRSVETGASPRGTLALMRLSMASACMKGRDFVIPDDVKEFAVFALAHRIILKPDPWLRGMKAESIISEVLEKTAVPRME</sequence>
<dbReference type="EMBL" id="JAGVSJ010000006">
    <property type="protein sequence ID" value="MBX8631616.1"/>
    <property type="molecule type" value="Genomic_DNA"/>
</dbReference>
<dbReference type="Gene3D" id="1.10.8.80">
    <property type="entry name" value="Magnesium chelatase subunit I, C-Terminal domain"/>
    <property type="match status" value="1"/>
</dbReference>
<dbReference type="InterPro" id="IPR050764">
    <property type="entry name" value="CbbQ/NirQ/NorQ/GpvN"/>
</dbReference>
<dbReference type="FunFam" id="3.40.50.300:FF:000640">
    <property type="entry name" value="MoxR family ATPase"/>
    <property type="match status" value="1"/>
</dbReference>
<evidence type="ECO:0000256" key="1">
    <source>
        <dbReference type="ARBA" id="ARBA00022741"/>
    </source>
</evidence>